<dbReference type="InterPro" id="IPR054790">
    <property type="entry name" value="MurU"/>
</dbReference>
<accession>A0ABU5BU51</accession>
<keyword evidence="5" id="KW-1185">Reference proteome</keyword>
<evidence type="ECO:0000259" key="3">
    <source>
        <dbReference type="Pfam" id="PF00483"/>
    </source>
</evidence>
<evidence type="ECO:0000313" key="5">
    <source>
        <dbReference type="Proteomes" id="UP001281217"/>
    </source>
</evidence>
<proteinExistence type="predicted"/>
<dbReference type="Gene3D" id="3.90.550.10">
    <property type="entry name" value="Spore Coat Polysaccharide Biosynthesis Protein SpsA, Chain A"/>
    <property type="match status" value="1"/>
</dbReference>
<keyword evidence="2" id="KW-0548">Nucleotidyltransferase</keyword>
<evidence type="ECO:0000256" key="2">
    <source>
        <dbReference type="ARBA" id="ARBA00022695"/>
    </source>
</evidence>
<dbReference type="InterPro" id="IPR005835">
    <property type="entry name" value="NTP_transferase_dom"/>
</dbReference>
<evidence type="ECO:0000313" key="4">
    <source>
        <dbReference type="EMBL" id="MDX9686287.1"/>
    </source>
</evidence>
<reference evidence="5" key="1">
    <citation type="submission" date="2023-07" db="EMBL/GenBank/DDBJ databases">
        <authorList>
            <person name="de Witt J."/>
        </authorList>
    </citation>
    <scope>NUCLEOTIDE SEQUENCE [LARGE SCALE GENOMIC DNA]</scope>
    <source>
        <strain evidence="5">FZJ</strain>
    </source>
</reference>
<comment type="caution">
    <text evidence="4">The sequence shown here is derived from an EMBL/GenBank/DDBJ whole genome shotgun (WGS) entry which is preliminary data.</text>
</comment>
<dbReference type="RefSeq" id="WP_320330500.1">
    <property type="nucleotide sequence ID" value="NZ_JAVRDO010000002.1"/>
</dbReference>
<feature type="domain" description="Nucleotidyl transferase" evidence="3">
    <location>
        <begin position="2"/>
        <end position="116"/>
    </location>
</feature>
<dbReference type="Pfam" id="PF00483">
    <property type="entry name" value="NTP_transferase"/>
    <property type="match status" value="1"/>
</dbReference>
<gene>
    <name evidence="4" type="ORF">RED13_000675</name>
</gene>
<dbReference type="PANTHER" id="PTHR43584">
    <property type="entry name" value="NUCLEOTIDYL TRANSFERASE"/>
    <property type="match status" value="1"/>
</dbReference>
<dbReference type="InterPro" id="IPR029044">
    <property type="entry name" value="Nucleotide-diphossugar_trans"/>
</dbReference>
<name>A0ABU5BU51_9GAMM</name>
<dbReference type="PANTHER" id="PTHR43584:SF8">
    <property type="entry name" value="N-ACETYLMURAMATE ALPHA-1-PHOSPHATE URIDYLYLTRANSFERASE"/>
    <property type="match status" value="1"/>
</dbReference>
<dbReference type="NCBIfam" id="NF045761">
    <property type="entry name" value="NAMPUrTaseMurU"/>
    <property type="match status" value="1"/>
</dbReference>
<dbReference type="SUPFAM" id="SSF53448">
    <property type="entry name" value="Nucleotide-diphospho-sugar transferases"/>
    <property type="match status" value="1"/>
</dbReference>
<dbReference type="CDD" id="cd06422">
    <property type="entry name" value="NTP_transferase_like_1"/>
    <property type="match status" value="1"/>
</dbReference>
<keyword evidence="1" id="KW-0808">Transferase</keyword>
<evidence type="ECO:0000256" key="1">
    <source>
        <dbReference type="ARBA" id="ARBA00022679"/>
    </source>
</evidence>
<dbReference type="InterPro" id="IPR050065">
    <property type="entry name" value="GlmU-like"/>
</dbReference>
<protein>
    <submittedName>
        <fullName evidence="4">Nucleotidyltransferase family protein</fullName>
    </submittedName>
</protein>
<organism evidence="4 5">
    <name type="scientific">Halopseudomonas formosensis</name>
    <dbReference type="NCBI Taxonomy" id="1002526"/>
    <lineage>
        <taxon>Bacteria</taxon>
        <taxon>Pseudomonadati</taxon>
        <taxon>Pseudomonadota</taxon>
        <taxon>Gammaproteobacteria</taxon>
        <taxon>Pseudomonadales</taxon>
        <taxon>Pseudomonadaceae</taxon>
        <taxon>Halopseudomonas</taxon>
    </lineage>
</organism>
<sequence length="224" mass="24305">MKAMILAAGKGERMRPLTLHTPKPLLPVGGKPLIQWHIERLARAGLRELVINHAWLGEQLEARLGDGTSLGVRIRWSAEDEPLETAGGIRRALPLLGEQPFVLVNGDVWTDFDFARLQLPTGMLAHLVLVDNPPFKAAGDFLLQGGRIANPGAGEQADAMTYSGISILSPRLFDGLGEGPQPLAPLLRRAAEQGLVSGERHTGCWVDVGTPERLQQVDQLARET</sequence>
<dbReference type="EMBL" id="JAVRDO010000002">
    <property type="protein sequence ID" value="MDX9686287.1"/>
    <property type="molecule type" value="Genomic_DNA"/>
</dbReference>
<dbReference type="Proteomes" id="UP001281217">
    <property type="component" value="Unassembled WGS sequence"/>
</dbReference>